<dbReference type="RefSeq" id="WP_343907044.1">
    <property type="nucleotide sequence ID" value="NZ_BAAAJE010000006.1"/>
</dbReference>
<sequence length="162" mass="17596">MAELEIRRVGYGHPDALLLIEEVQAEYVVRYGGRDETPLDPLMFEPPAGSFFVAYDGGRPVATGAWRRSDVAALGSAEAAEVKRMYVSPSARGRGLARRMLAHLEADVAAYGVDVVVLETGLAQPEAIALYESSGYVPIPAFGFYQDAPLSRCYARRLPTTT</sequence>
<comment type="caution">
    <text evidence="4">The sequence shown here is derived from an EMBL/GenBank/DDBJ whole genome shotgun (WGS) entry which is preliminary data.</text>
</comment>
<dbReference type="InterPro" id="IPR016181">
    <property type="entry name" value="Acyl_CoA_acyltransferase"/>
</dbReference>
<dbReference type="Pfam" id="PF00583">
    <property type="entry name" value="Acetyltransf_1"/>
    <property type="match status" value="1"/>
</dbReference>
<proteinExistence type="predicted"/>
<dbReference type="InterPro" id="IPR000182">
    <property type="entry name" value="GNAT_dom"/>
</dbReference>
<dbReference type="PROSITE" id="PS51186">
    <property type="entry name" value="GNAT"/>
    <property type="match status" value="1"/>
</dbReference>
<feature type="domain" description="N-acetyltransferase" evidence="3">
    <location>
        <begin position="4"/>
        <end position="162"/>
    </location>
</feature>
<keyword evidence="2" id="KW-0012">Acyltransferase</keyword>
<dbReference type="PANTHER" id="PTHR43877:SF2">
    <property type="entry name" value="AMINOALKYLPHOSPHONATE N-ACETYLTRANSFERASE-RELATED"/>
    <property type="match status" value="1"/>
</dbReference>
<evidence type="ECO:0000313" key="5">
    <source>
        <dbReference type="Proteomes" id="UP001499979"/>
    </source>
</evidence>
<evidence type="ECO:0000259" key="3">
    <source>
        <dbReference type="PROSITE" id="PS51186"/>
    </source>
</evidence>
<organism evidence="4 5">
    <name type="scientific">Nocardioides aquiterrae</name>
    <dbReference type="NCBI Taxonomy" id="203799"/>
    <lineage>
        <taxon>Bacteria</taxon>
        <taxon>Bacillati</taxon>
        <taxon>Actinomycetota</taxon>
        <taxon>Actinomycetes</taxon>
        <taxon>Propionibacteriales</taxon>
        <taxon>Nocardioidaceae</taxon>
        <taxon>Nocardioides</taxon>
    </lineage>
</organism>
<name>A0ABN1UE00_9ACTN</name>
<accession>A0ABN1UE00</accession>
<evidence type="ECO:0000256" key="1">
    <source>
        <dbReference type="ARBA" id="ARBA00022679"/>
    </source>
</evidence>
<dbReference type="SUPFAM" id="SSF55729">
    <property type="entry name" value="Acyl-CoA N-acyltransferases (Nat)"/>
    <property type="match status" value="1"/>
</dbReference>
<dbReference type="PANTHER" id="PTHR43877">
    <property type="entry name" value="AMINOALKYLPHOSPHONATE N-ACETYLTRANSFERASE-RELATED-RELATED"/>
    <property type="match status" value="1"/>
</dbReference>
<gene>
    <name evidence="4" type="ORF">GCM10009606_16780</name>
</gene>
<dbReference type="EMBL" id="BAAAJE010000006">
    <property type="protein sequence ID" value="GAA1137470.1"/>
    <property type="molecule type" value="Genomic_DNA"/>
</dbReference>
<evidence type="ECO:0000256" key="2">
    <source>
        <dbReference type="ARBA" id="ARBA00023315"/>
    </source>
</evidence>
<keyword evidence="5" id="KW-1185">Reference proteome</keyword>
<dbReference type="Proteomes" id="UP001499979">
    <property type="component" value="Unassembled WGS sequence"/>
</dbReference>
<keyword evidence="1" id="KW-0808">Transferase</keyword>
<evidence type="ECO:0000313" key="4">
    <source>
        <dbReference type="EMBL" id="GAA1137470.1"/>
    </source>
</evidence>
<reference evidence="4 5" key="1">
    <citation type="journal article" date="2019" name="Int. J. Syst. Evol. Microbiol.">
        <title>The Global Catalogue of Microorganisms (GCM) 10K type strain sequencing project: providing services to taxonomists for standard genome sequencing and annotation.</title>
        <authorList>
            <consortium name="The Broad Institute Genomics Platform"/>
            <consortium name="The Broad Institute Genome Sequencing Center for Infectious Disease"/>
            <person name="Wu L."/>
            <person name="Ma J."/>
        </authorList>
    </citation>
    <scope>NUCLEOTIDE SEQUENCE [LARGE SCALE GENOMIC DNA]</scope>
    <source>
        <strain evidence="4 5">JCM 11813</strain>
    </source>
</reference>
<dbReference type="CDD" id="cd04301">
    <property type="entry name" value="NAT_SF"/>
    <property type="match status" value="1"/>
</dbReference>
<protein>
    <submittedName>
        <fullName evidence="4">GNAT family N-acetyltransferase</fullName>
    </submittedName>
</protein>
<dbReference type="InterPro" id="IPR050832">
    <property type="entry name" value="Bact_Acetyltransf"/>
</dbReference>
<dbReference type="Gene3D" id="3.40.630.30">
    <property type="match status" value="1"/>
</dbReference>